<comment type="caution">
    <text evidence="2">The sequence shown here is derived from an EMBL/GenBank/DDBJ whole genome shotgun (WGS) entry which is preliminary data.</text>
</comment>
<feature type="compositionally biased region" description="Polar residues" evidence="1">
    <location>
        <begin position="139"/>
        <end position="151"/>
    </location>
</feature>
<dbReference type="Proteomes" id="UP001059893">
    <property type="component" value="Unassembled WGS sequence"/>
</dbReference>
<feature type="compositionally biased region" description="Low complexity" evidence="1">
    <location>
        <begin position="80"/>
        <end position="95"/>
    </location>
</feature>
<protein>
    <submittedName>
        <fullName evidence="2">Uncharacterized protein</fullName>
    </submittedName>
</protein>
<reference evidence="2" key="1">
    <citation type="submission" date="2021-01" db="EMBL/GenBank/DDBJ databases">
        <title>Deciphering the adaptive evolutionary patterns associated with biogeogrpahic diversity in the finger millet blast pathogen Magnaporthe oryzae in Eastern Africa.</title>
        <authorList>
            <person name="Onyema G."/>
            <person name="Shittu T.A."/>
            <person name="Dodsworth S."/>
            <person name="Devilliers S."/>
            <person name="Muthumeenakshi S."/>
            <person name="Sreenivasaprasad S."/>
        </authorList>
    </citation>
    <scope>NUCLEOTIDE SEQUENCE</scope>
    <source>
        <strain evidence="2">D15/s37</strain>
    </source>
</reference>
<evidence type="ECO:0000313" key="3">
    <source>
        <dbReference type="Proteomes" id="UP001059893"/>
    </source>
</evidence>
<organism evidence="2 3">
    <name type="scientific">Pyricularia grisea</name>
    <name type="common">Crabgrass-specific blast fungus</name>
    <name type="synonym">Magnaporthe grisea</name>
    <dbReference type="NCBI Taxonomy" id="148305"/>
    <lineage>
        <taxon>Eukaryota</taxon>
        <taxon>Fungi</taxon>
        <taxon>Dikarya</taxon>
        <taxon>Ascomycota</taxon>
        <taxon>Pezizomycotina</taxon>
        <taxon>Sordariomycetes</taxon>
        <taxon>Sordariomycetidae</taxon>
        <taxon>Magnaporthales</taxon>
        <taxon>Pyriculariaceae</taxon>
        <taxon>Pyricularia</taxon>
    </lineage>
</organism>
<feature type="compositionally biased region" description="Basic and acidic residues" evidence="1">
    <location>
        <begin position="106"/>
        <end position="124"/>
    </location>
</feature>
<feature type="compositionally biased region" description="Basic residues" evidence="1">
    <location>
        <begin position="125"/>
        <end position="135"/>
    </location>
</feature>
<accession>A0ABQ8NNC7</accession>
<keyword evidence="3" id="KW-1185">Reference proteome</keyword>
<proteinExistence type="predicted"/>
<evidence type="ECO:0000256" key="1">
    <source>
        <dbReference type="SAM" id="MobiDB-lite"/>
    </source>
</evidence>
<dbReference type="EMBL" id="JABSND010000074">
    <property type="protein sequence ID" value="KAI6299179.1"/>
    <property type="molecule type" value="Genomic_DNA"/>
</dbReference>
<feature type="region of interest" description="Disordered" evidence="1">
    <location>
        <begin position="80"/>
        <end position="165"/>
    </location>
</feature>
<feature type="region of interest" description="Disordered" evidence="1">
    <location>
        <begin position="33"/>
        <end position="53"/>
    </location>
</feature>
<name>A0ABQ8NNC7_PYRGI</name>
<feature type="compositionally biased region" description="Pro residues" evidence="1">
    <location>
        <begin position="154"/>
        <end position="165"/>
    </location>
</feature>
<evidence type="ECO:0000313" key="2">
    <source>
        <dbReference type="EMBL" id="KAI6299179.1"/>
    </source>
</evidence>
<sequence>MSPPTSTLFKHQPLPIFSSFYFHSFYLRVPRPRKSHAASGPGTGTEKPRANPTTTWEHIAGVGATSITVSADYAALGTTSGVIGSRSSSSGAAKGIKGGAGRTRRKEGSDCSHRQPARTRERKANTRKSGKRVDKRKTSTTTGATLCTNTRLPVPVPAPTPTPTPSPDLLPVRLFVLARAHRYAADPAAAPQTLEQAVSEFVSFFPVDIAISDILTDEVLEVLNQLVRRREVSSGGPGGAGDSTPTLPLIRDTLVEQFREDRFAHRRELERRARPDTYTPYRQCMCRVLPLPCWRCGYGSSHHEGV</sequence>
<gene>
    <name evidence="2" type="ORF">MCOR33_004827</name>
</gene>